<feature type="compositionally biased region" description="Acidic residues" evidence="2">
    <location>
        <begin position="436"/>
        <end position="446"/>
    </location>
</feature>
<dbReference type="InterPro" id="IPR003750">
    <property type="entry name" value="Put_MeTrfase-C9orf114-like"/>
</dbReference>
<dbReference type="InterPro" id="IPR029028">
    <property type="entry name" value="Alpha/beta_knot_MTases"/>
</dbReference>
<evidence type="ECO:0000313" key="4">
    <source>
        <dbReference type="Proteomes" id="UP001153069"/>
    </source>
</evidence>
<dbReference type="EMBL" id="CAICTM010000977">
    <property type="protein sequence ID" value="CAB9518986.1"/>
    <property type="molecule type" value="Genomic_DNA"/>
</dbReference>
<comment type="caution">
    <text evidence="3">The sequence shown here is derived from an EMBL/GenBank/DDBJ whole genome shotgun (WGS) entry which is preliminary data.</text>
</comment>
<name>A0A9N8EGS6_9STRA</name>
<dbReference type="Gene3D" id="3.40.1280.10">
    <property type="match status" value="1"/>
</dbReference>
<reference evidence="3" key="1">
    <citation type="submission" date="2020-06" db="EMBL/GenBank/DDBJ databases">
        <authorList>
            <consortium name="Plant Systems Biology data submission"/>
        </authorList>
    </citation>
    <scope>NUCLEOTIDE SEQUENCE</scope>
    <source>
        <strain evidence="3">D6</strain>
    </source>
</reference>
<dbReference type="GO" id="GO:0032259">
    <property type="term" value="P:methylation"/>
    <property type="evidence" value="ECO:0007669"/>
    <property type="project" value="UniProtKB-KW"/>
</dbReference>
<dbReference type="CDD" id="cd18086">
    <property type="entry name" value="HsC9orf114-like"/>
    <property type="match status" value="1"/>
</dbReference>
<organism evidence="3 4">
    <name type="scientific">Seminavis robusta</name>
    <dbReference type="NCBI Taxonomy" id="568900"/>
    <lineage>
        <taxon>Eukaryota</taxon>
        <taxon>Sar</taxon>
        <taxon>Stramenopiles</taxon>
        <taxon>Ochrophyta</taxon>
        <taxon>Bacillariophyta</taxon>
        <taxon>Bacillariophyceae</taxon>
        <taxon>Bacillariophycidae</taxon>
        <taxon>Naviculales</taxon>
        <taxon>Naviculaceae</taxon>
        <taxon>Seminavis</taxon>
    </lineage>
</organism>
<evidence type="ECO:0000313" key="3">
    <source>
        <dbReference type="EMBL" id="CAB9518986.1"/>
    </source>
</evidence>
<dbReference type="Pfam" id="PF02598">
    <property type="entry name" value="Methyltrn_RNA_3"/>
    <property type="match status" value="1"/>
</dbReference>
<evidence type="ECO:0000256" key="1">
    <source>
        <dbReference type="ARBA" id="ARBA00009841"/>
    </source>
</evidence>
<dbReference type="OrthoDB" id="361029at2759"/>
<accession>A0A9N8EGS6</accession>
<dbReference type="InterPro" id="IPR029026">
    <property type="entry name" value="tRNA_m1G_MTases_N"/>
</dbReference>
<keyword evidence="3" id="KW-0489">Methyltransferase</keyword>
<feature type="compositionally biased region" description="Polar residues" evidence="2">
    <location>
        <begin position="403"/>
        <end position="413"/>
    </location>
</feature>
<keyword evidence="3" id="KW-0808">Transferase</keyword>
<proteinExistence type="inferred from homology"/>
<feature type="region of interest" description="Disordered" evidence="2">
    <location>
        <begin position="1"/>
        <end position="85"/>
    </location>
</feature>
<dbReference type="AlphaFoldDB" id="A0A9N8EGS6"/>
<gene>
    <name evidence="3" type="ORF">SEMRO_979_G227280.1</name>
</gene>
<dbReference type="Gene3D" id="2.40.50.140">
    <property type="entry name" value="Nucleic acid-binding proteins"/>
    <property type="match status" value="1"/>
</dbReference>
<dbReference type="SUPFAM" id="SSF50249">
    <property type="entry name" value="Nucleic acid-binding proteins"/>
    <property type="match status" value="1"/>
</dbReference>
<feature type="compositionally biased region" description="Basic and acidic residues" evidence="2">
    <location>
        <begin position="16"/>
        <end position="60"/>
    </location>
</feature>
<dbReference type="Proteomes" id="UP001153069">
    <property type="component" value="Unassembled WGS sequence"/>
</dbReference>
<protein>
    <submittedName>
        <fullName evidence="3">Methyltransferase C9orf114</fullName>
    </submittedName>
</protein>
<feature type="region of interest" description="Disordered" evidence="2">
    <location>
        <begin position="402"/>
        <end position="446"/>
    </location>
</feature>
<dbReference type="PANTHER" id="PTHR12150:SF13">
    <property type="entry name" value="METHYLTRANSFERASE C9ORF114-RELATED"/>
    <property type="match status" value="1"/>
</dbReference>
<dbReference type="InterPro" id="IPR012340">
    <property type="entry name" value="NA-bd_OB-fold"/>
</dbReference>
<dbReference type="SUPFAM" id="SSF75217">
    <property type="entry name" value="alpha/beta knot"/>
    <property type="match status" value="1"/>
</dbReference>
<keyword evidence="4" id="KW-1185">Reference proteome</keyword>
<comment type="similarity">
    <text evidence="1">Belongs to the class IV-like SAM-binding methyltransferase superfamily.</text>
</comment>
<sequence length="446" mass="49560">MADEPEDSSNSKSRKERKEEGKLRKRQRIEESGGVRPRSKEPKNSKTKSVDQKGKREGNNKKKKQQKNHEQKSQHRFGRVMDQVPCRNKPRFSTLSIALPGSVLSNCQTRELKTHLVGQIARACTIYHVDEVVVFDDKLSKRNNNNNKSEANNAGEKSVDFSCAFLSRVLQYCECPQYLRRTFFPQHPDLQFAGLLPPIDAPHHVRAEDRCKYREGAVLKPKGNEEETSNLVNCGVRNRPIVIDRSLPPGIRCTVELDPKDYGRPGKKMSGKVVSPAAPREDNGTYWGYTTRIADSIQNVFEECPFEGGYDLKIGTSERGDANIEDPKFSLPQFAHSLIVFGGVAGIEECIDADETSKLPGSESKNLFDLWVNICPFQGSRTIRTEEAVLIGLAKFSPHLATSGATMGPNNSSEAEKGKGENAPVVEFSDGAVSEESSDSNSEDSE</sequence>
<dbReference type="PANTHER" id="PTHR12150">
    <property type="entry name" value="CLASS IV SAM-BINDING METHYLTRANSFERASE-RELATED"/>
    <property type="match status" value="1"/>
</dbReference>
<dbReference type="GO" id="GO:0008168">
    <property type="term" value="F:methyltransferase activity"/>
    <property type="evidence" value="ECO:0007669"/>
    <property type="project" value="UniProtKB-KW"/>
</dbReference>
<evidence type="ECO:0000256" key="2">
    <source>
        <dbReference type="SAM" id="MobiDB-lite"/>
    </source>
</evidence>